<dbReference type="Proteomes" id="UP001589609">
    <property type="component" value="Unassembled WGS sequence"/>
</dbReference>
<dbReference type="RefSeq" id="WP_129727111.1">
    <property type="nucleotide sequence ID" value="NZ_JAPCYI010000001.1"/>
</dbReference>
<protein>
    <submittedName>
        <fullName evidence="1">DUF2552 family protein</fullName>
    </submittedName>
</protein>
<dbReference type="Pfam" id="PF10827">
    <property type="entry name" value="DUF2552"/>
    <property type="match status" value="1"/>
</dbReference>
<organism evidence="1 2">
    <name type="scientific">Ectobacillus funiculus</name>
    <dbReference type="NCBI Taxonomy" id="137993"/>
    <lineage>
        <taxon>Bacteria</taxon>
        <taxon>Bacillati</taxon>
        <taxon>Bacillota</taxon>
        <taxon>Bacilli</taxon>
        <taxon>Bacillales</taxon>
        <taxon>Bacillaceae</taxon>
        <taxon>Ectobacillus</taxon>
    </lineage>
</organism>
<evidence type="ECO:0000313" key="2">
    <source>
        <dbReference type="Proteomes" id="UP001589609"/>
    </source>
</evidence>
<accession>A0ABV5WN07</accession>
<name>A0ABV5WN07_9BACI</name>
<dbReference type="EMBL" id="JBHMAF010000196">
    <property type="protein sequence ID" value="MFB9761965.1"/>
    <property type="molecule type" value="Genomic_DNA"/>
</dbReference>
<evidence type="ECO:0000313" key="1">
    <source>
        <dbReference type="EMBL" id="MFB9761965.1"/>
    </source>
</evidence>
<keyword evidence="2" id="KW-1185">Reference proteome</keyword>
<comment type="caution">
    <text evidence="1">The sequence shown here is derived from an EMBL/GenBank/DDBJ whole genome shotgun (WGS) entry which is preliminary data.</text>
</comment>
<reference evidence="1 2" key="1">
    <citation type="submission" date="2024-09" db="EMBL/GenBank/DDBJ databases">
        <authorList>
            <person name="Sun Q."/>
            <person name="Mori K."/>
        </authorList>
    </citation>
    <scope>NUCLEOTIDE SEQUENCE [LARGE SCALE GENOMIC DNA]</scope>
    <source>
        <strain evidence="1 2">JCM 11201</strain>
    </source>
</reference>
<dbReference type="InterPro" id="IPR020157">
    <property type="entry name" value="Uncharacterised_YqkC"/>
</dbReference>
<sequence length="80" mass="9515">MSKKLHTIQAIARDKKWVSFLYDHQPYSLLHWSKAGIEEEEKDAWLLQDEMTFEMQEFATLEEAMTWLAEHMKDVTDVLA</sequence>
<proteinExistence type="predicted"/>
<gene>
    <name evidence="1" type="ORF">ACFFMS_27445</name>
</gene>